<dbReference type="PANTHER" id="PTHR13544">
    <property type="entry name" value="SELENOPROTEIN T"/>
    <property type="match status" value="1"/>
</dbReference>
<evidence type="ECO:0000256" key="3">
    <source>
        <dbReference type="SAM" id="Phobius"/>
    </source>
</evidence>
<dbReference type="InterPro" id="IPR036249">
    <property type="entry name" value="Thioredoxin-like_sf"/>
</dbReference>
<dbReference type="SUPFAM" id="SSF52833">
    <property type="entry name" value="Thioredoxin-like"/>
    <property type="match status" value="1"/>
</dbReference>
<feature type="transmembrane region" description="Helical" evidence="3">
    <location>
        <begin position="96"/>
        <end position="115"/>
    </location>
</feature>
<keyword evidence="6" id="KW-1185">Reference proteome</keyword>
<evidence type="ECO:0000256" key="1">
    <source>
        <dbReference type="ARBA" id="ARBA00022729"/>
    </source>
</evidence>
<dbReference type="STRING" id="4781.A0A0P1A8C3"/>
<dbReference type="AlphaFoldDB" id="A0A0P1A8C3"/>
<protein>
    <submittedName>
        <fullName evidence="5">Selt selw selh selenoprotein domain containing protein</fullName>
    </submittedName>
</protein>
<feature type="chain" id="PRO_5006058449" evidence="4">
    <location>
        <begin position="20"/>
        <end position="195"/>
    </location>
</feature>
<keyword evidence="3" id="KW-0812">Transmembrane</keyword>
<sequence length="195" mass="21912">MTPRMLLLTLVLVASPVKSLINSFVNSEATTVVKERNLQRNLVDDQVRIMFCTACGYEQNFHQVKIYLEDTFPHLVDRVYGANYEADSFKMMLARILGYAQMVAIPLLLFGDYLLPSLGVVNVSMLRWARENRIVAIFIVVAMGALASSLTASGAFEIYFNDDLIFSKLQTGRWPTLQEVSDSIKKYGLLDSVAD</sequence>
<dbReference type="Pfam" id="PF10262">
    <property type="entry name" value="Rdx"/>
    <property type="match status" value="1"/>
</dbReference>
<keyword evidence="3" id="KW-0472">Membrane</keyword>
<proteinExistence type="predicted"/>
<keyword evidence="1 4" id="KW-0732">Signal</keyword>
<organism evidence="5 6">
    <name type="scientific">Plasmopara halstedii</name>
    <name type="common">Downy mildew of sunflower</name>
    <dbReference type="NCBI Taxonomy" id="4781"/>
    <lineage>
        <taxon>Eukaryota</taxon>
        <taxon>Sar</taxon>
        <taxon>Stramenopiles</taxon>
        <taxon>Oomycota</taxon>
        <taxon>Peronosporomycetes</taxon>
        <taxon>Peronosporales</taxon>
        <taxon>Peronosporaceae</taxon>
        <taxon>Plasmopara</taxon>
    </lineage>
</organism>
<dbReference type="NCBIfam" id="TIGR02174">
    <property type="entry name" value="CXXU_selWTH"/>
    <property type="match status" value="1"/>
</dbReference>
<accession>A0A0P1A8C3</accession>
<reference evidence="6" key="1">
    <citation type="submission" date="2014-09" db="EMBL/GenBank/DDBJ databases">
        <authorList>
            <person name="Sharma Rahul"/>
            <person name="Thines Marco"/>
        </authorList>
    </citation>
    <scope>NUCLEOTIDE SEQUENCE [LARGE SCALE GENOMIC DNA]</scope>
</reference>
<dbReference type="Proteomes" id="UP000054928">
    <property type="component" value="Unassembled WGS sequence"/>
</dbReference>
<dbReference type="PANTHER" id="PTHR13544:SF0">
    <property type="entry name" value="THIOREDOXIN REDUCTASE-LIKE SELENOPROTEIN T"/>
    <property type="match status" value="1"/>
</dbReference>
<evidence type="ECO:0000313" key="6">
    <source>
        <dbReference type="Proteomes" id="UP000054928"/>
    </source>
</evidence>
<dbReference type="OrthoDB" id="60822at2759"/>
<evidence type="ECO:0000256" key="4">
    <source>
        <dbReference type="SAM" id="SignalP"/>
    </source>
</evidence>
<dbReference type="InterPro" id="IPR011893">
    <property type="entry name" value="Selenoprotein_Rdx-typ"/>
</dbReference>
<evidence type="ECO:0000256" key="2">
    <source>
        <dbReference type="ARBA" id="ARBA00023284"/>
    </source>
</evidence>
<feature type="signal peptide" evidence="4">
    <location>
        <begin position="1"/>
        <end position="19"/>
    </location>
</feature>
<dbReference type="GeneID" id="36399209"/>
<dbReference type="OMA" id="SWWSHLQ"/>
<dbReference type="EMBL" id="CCYD01000252">
    <property type="protein sequence ID" value="CEG36903.1"/>
    <property type="molecule type" value="Genomic_DNA"/>
</dbReference>
<name>A0A0P1A8C3_PLAHL</name>
<dbReference type="InterPro" id="IPR019389">
    <property type="entry name" value="Selenoprotein_T"/>
</dbReference>
<keyword evidence="2" id="KW-0676">Redox-active center</keyword>
<dbReference type="GO" id="GO:0004791">
    <property type="term" value="F:thioredoxin-disulfide reductase (NADPH) activity"/>
    <property type="evidence" value="ECO:0007669"/>
    <property type="project" value="TreeGrafter"/>
</dbReference>
<keyword evidence="3" id="KW-1133">Transmembrane helix</keyword>
<dbReference type="Gene3D" id="3.40.30.10">
    <property type="entry name" value="Glutaredoxin"/>
    <property type="match status" value="1"/>
</dbReference>
<dbReference type="GO" id="GO:0005789">
    <property type="term" value="C:endoplasmic reticulum membrane"/>
    <property type="evidence" value="ECO:0007669"/>
    <property type="project" value="TreeGrafter"/>
</dbReference>
<feature type="transmembrane region" description="Helical" evidence="3">
    <location>
        <begin position="135"/>
        <end position="160"/>
    </location>
</feature>
<dbReference type="GO" id="GO:0045454">
    <property type="term" value="P:cell redox homeostasis"/>
    <property type="evidence" value="ECO:0007669"/>
    <property type="project" value="TreeGrafter"/>
</dbReference>
<dbReference type="RefSeq" id="XP_024573272.1">
    <property type="nucleotide sequence ID" value="XM_024722168.1"/>
</dbReference>
<evidence type="ECO:0000313" key="5">
    <source>
        <dbReference type="EMBL" id="CEG36903.1"/>
    </source>
</evidence>